<dbReference type="GO" id="GO:0050660">
    <property type="term" value="F:flavin adenine dinucleotide binding"/>
    <property type="evidence" value="ECO:0007669"/>
    <property type="project" value="InterPro"/>
</dbReference>
<dbReference type="GO" id="GO:0005737">
    <property type="term" value="C:cytoplasm"/>
    <property type="evidence" value="ECO:0007669"/>
    <property type="project" value="TreeGrafter"/>
</dbReference>
<evidence type="ECO:0000313" key="11">
    <source>
        <dbReference type="Proteomes" id="UP000267251"/>
    </source>
</evidence>
<protein>
    <submittedName>
        <fullName evidence="10">Acyl-CoA dehydrogenase/oxidase</fullName>
    </submittedName>
</protein>
<dbReference type="SUPFAM" id="SSF55856">
    <property type="entry name" value="Cytochrome b5-like heme/steroid binding domain"/>
    <property type="match status" value="1"/>
</dbReference>
<sequence length="531" mass="58519">MPETQNFTEAQVAEHNSESDCWIIVHGKVYDVTSFLSEHPGGKKVILKAAGTDATKQFDAFHSGAILEQYGPKLVIGTLGQPEASDTDKAAKEEVVDPNDTSAPFGDLIPYSDPSWYQGWESPYYGPSHRALRAKIRAFVDAEITPFCHEWDEAKQVPRQLFVKCAEQNILAAITGAGAEKYSPSATLMGALPIQEMDAFHEFIIGDELSRCGSGGVLWGLCGGLGIGLPPILNFASEVLKSRVLPECLSGRKTICLAITEPYAGSDVANIKCEARETPDGEHYIVNGEKKWITNGVFADYFTVAVRTGGEGMEGISLLLLERGMPGLKTRQMKCSGVWSSGTAYITFEDVKVPKSNLVGQENKGFKCIMYNFNHERLAIVTQATRFSRVCLEDAMTYAHKRRTFGKKLVEHQVIRHKLGNMARKIEATHSWMESILYQATRMSQQEQMLKLGGPIALLKVQSTQVFEYCAREASQIFGGLSYSRGGQGERVERLYRDVRAYAIPGGSEEIMTELGVKQSIKVAQFSGAKL</sequence>
<keyword evidence="8" id="KW-0408">Iron</keyword>
<dbReference type="GO" id="GO:0003995">
    <property type="term" value="F:acyl-CoA dehydrogenase activity"/>
    <property type="evidence" value="ECO:0007669"/>
    <property type="project" value="TreeGrafter"/>
</dbReference>
<dbReference type="SMART" id="SM01117">
    <property type="entry name" value="Cyt-b5"/>
    <property type="match status" value="1"/>
</dbReference>
<dbReference type="Gene3D" id="1.20.140.10">
    <property type="entry name" value="Butyryl-CoA Dehydrogenase, subunit A, domain 3"/>
    <property type="match status" value="1"/>
</dbReference>
<dbReference type="PANTHER" id="PTHR48083">
    <property type="entry name" value="MEDIUM-CHAIN SPECIFIC ACYL-COA DEHYDROGENASE, MITOCHONDRIAL-RELATED"/>
    <property type="match status" value="1"/>
</dbReference>
<evidence type="ECO:0000256" key="5">
    <source>
        <dbReference type="ARBA" id="ARBA00022723"/>
    </source>
</evidence>
<keyword evidence="5" id="KW-0479">Metal-binding</keyword>
<keyword evidence="4" id="KW-0285">Flavoprotein</keyword>
<evidence type="ECO:0000256" key="6">
    <source>
        <dbReference type="ARBA" id="ARBA00022827"/>
    </source>
</evidence>
<dbReference type="InterPro" id="IPR001199">
    <property type="entry name" value="Cyt_B5-like_heme/steroid-bd"/>
</dbReference>
<accession>A0A4P9Y7T8</accession>
<dbReference type="InterPro" id="IPR013786">
    <property type="entry name" value="AcylCoA_DH/ox_N"/>
</dbReference>
<dbReference type="SUPFAM" id="SSF56645">
    <property type="entry name" value="Acyl-CoA dehydrogenase NM domain-like"/>
    <property type="match status" value="1"/>
</dbReference>
<evidence type="ECO:0000256" key="8">
    <source>
        <dbReference type="ARBA" id="ARBA00023004"/>
    </source>
</evidence>
<dbReference type="InterPro" id="IPR036400">
    <property type="entry name" value="Cyt_B5-like_heme/steroid_sf"/>
</dbReference>
<dbReference type="Gene3D" id="1.10.540.10">
    <property type="entry name" value="Acyl-CoA dehydrogenase/oxidase, N-terminal domain"/>
    <property type="match status" value="1"/>
</dbReference>
<dbReference type="GO" id="GO:0033539">
    <property type="term" value="P:fatty acid beta-oxidation using acyl-CoA dehydrogenase"/>
    <property type="evidence" value="ECO:0007669"/>
    <property type="project" value="TreeGrafter"/>
</dbReference>
<evidence type="ECO:0000313" key="10">
    <source>
        <dbReference type="EMBL" id="RKP15133.1"/>
    </source>
</evidence>
<dbReference type="Gene3D" id="2.40.110.10">
    <property type="entry name" value="Butyryl-CoA Dehydrogenase, subunit A, domain 2"/>
    <property type="match status" value="1"/>
</dbReference>
<feature type="domain" description="Cytochrome b5 heme-binding" evidence="9">
    <location>
        <begin position="4"/>
        <end position="80"/>
    </location>
</feature>
<comment type="similarity">
    <text evidence="2">Belongs to the acyl-CoA dehydrogenase family.</text>
</comment>
<reference evidence="11" key="1">
    <citation type="journal article" date="2018" name="Nat. Microbiol.">
        <title>Leveraging single-cell genomics to expand the fungal tree of life.</title>
        <authorList>
            <person name="Ahrendt S.R."/>
            <person name="Quandt C.A."/>
            <person name="Ciobanu D."/>
            <person name="Clum A."/>
            <person name="Salamov A."/>
            <person name="Andreopoulos B."/>
            <person name="Cheng J.F."/>
            <person name="Woyke T."/>
            <person name="Pelin A."/>
            <person name="Henrissat B."/>
            <person name="Reynolds N.K."/>
            <person name="Benny G.L."/>
            <person name="Smith M.E."/>
            <person name="James T.Y."/>
            <person name="Grigoriev I.V."/>
        </authorList>
    </citation>
    <scope>NUCLEOTIDE SEQUENCE [LARGE SCALE GENOMIC DNA]</scope>
</reference>
<dbReference type="InterPro" id="IPR009100">
    <property type="entry name" value="AcylCoA_DH/oxidase_NM_dom_sf"/>
</dbReference>
<organism evidence="10 11">
    <name type="scientific">Piptocephalis cylindrospora</name>
    <dbReference type="NCBI Taxonomy" id="1907219"/>
    <lineage>
        <taxon>Eukaryota</taxon>
        <taxon>Fungi</taxon>
        <taxon>Fungi incertae sedis</taxon>
        <taxon>Zoopagomycota</taxon>
        <taxon>Zoopagomycotina</taxon>
        <taxon>Zoopagomycetes</taxon>
        <taxon>Zoopagales</taxon>
        <taxon>Piptocephalidaceae</taxon>
        <taxon>Piptocephalis</taxon>
    </lineage>
</organism>
<keyword evidence="6" id="KW-0274">FAD</keyword>
<comment type="cofactor">
    <cofactor evidence="1">
        <name>FAD</name>
        <dbReference type="ChEBI" id="CHEBI:57692"/>
    </cofactor>
</comment>
<dbReference type="GO" id="GO:0046872">
    <property type="term" value="F:metal ion binding"/>
    <property type="evidence" value="ECO:0007669"/>
    <property type="project" value="UniProtKB-KW"/>
</dbReference>
<dbReference type="FunFam" id="2.40.110.10:FF:000002">
    <property type="entry name" value="Acyl-CoA dehydrogenase fadE12"/>
    <property type="match status" value="1"/>
</dbReference>
<dbReference type="PROSITE" id="PS50255">
    <property type="entry name" value="CYTOCHROME_B5_2"/>
    <property type="match status" value="1"/>
</dbReference>
<evidence type="ECO:0000256" key="1">
    <source>
        <dbReference type="ARBA" id="ARBA00001974"/>
    </source>
</evidence>
<dbReference type="AlphaFoldDB" id="A0A4P9Y7T8"/>
<dbReference type="InterPro" id="IPR046373">
    <property type="entry name" value="Acyl-CoA_Oxase/DH_mid-dom_sf"/>
</dbReference>
<dbReference type="InterPro" id="IPR050741">
    <property type="entry name" value="Acyl-CoA_dehydrogenase"/>
</dbReference>
<dbReference type="GO" id="GO:0020037">
    <property type="term" value="F:heme binding"/>
    <property type="evidence" value="ECO:0007669"/>
    <property type="project" value="InterPro"/>
</dbReference>
<dbReference type="InterPro" id="IPR018506">
    <property type="entry name" value="Cyt_B5_heme-BS"/>
</dbReference>
<keyword evidence="3" id="KW-0349">Heme</keyword>
<dbReference type="Pfam" id="PF02771">
    <property type="entry name" value="Acyl-CoA_dh_N"/>
    <property type="match status" value="1"/>
</dbReference>
<dbReference type="Pfam" id="PF02770">
    <property type="entry name" value="Acyl-CoA_dh_M"/>
    <property type="match status" value="1"/>
</dbReference>
<dbReference type="Gene3D" id="3.10.120.10">
    <property type="entry name" value="Cytochrome b5-like heme/steroid binding domain"/>
    <property type="match status" value="1"/>
</dbReference>
<evidence type="ECO:0000259" key="9">
    <source>
        <dbReference type="PROSITE" id="PS50255"/>
    </source>
</evidence>
<dbReference type="InterPro" id="IPR037069">
    <property type="entry name" value="AcylCoA_DH/ox_N_sf"/>
</dbReference>
<dbReference type="InterPro" id="IPR036250">
    <property type="entry name" value="AcylCo_DH-like_C"/>
</dbReference>
<dbReference type="PRINTS" id="PR00363">
    <property type="entry name" value="CYTOCHROMEB5"/>
</dbReference>
<evidence type="ECO:0000256" key="2">
    <source>
        <dbReference type="ARBA" id="ARBA00009347"/>
    </source>
</evidence>
<name>A0A4P9Y7T8_9FUNG</name>
<evidence type="ECO:0000256" key="7">
    <source>
        <dbReference type="ARBA" id="ARBA00023002"/>
    </source>
</evidence>
<dbReference type="OrthoDB" id="10254877at2759"/>
<dbReference type="EMBL" id="KZ987755">
    <property type="protein sequence ID" value="RKP15133.1"/>
    <property type="molecule type" value="Genomic_DNA"/>
</dbReference>
<keyword evidence="11" id="KW-1185">Reference proteome</keyword>
<dbReference type="PANTHER" id="PTHR48083:SF28">
    <property type="entry name" value="ACYL-COA DEHYDROGENASE FAMILY PROTEIN (AFU_ORTHOLOGUE AFUA_6G10880)-RELATED"/>
    <property type="match status" value="1"/>
</dbReference>
<evidence type="ECO:0000256" key="4">
    <source>
        <dbReference type="ARBA" id="ARBA00022630"/>
    </source>
</evidence>
<dbReference type="PROSITE" id="PS00191">
    <property type="entry name" value="CYTOCHROME_B5_1"/>
    <property type="match status" value="1"/>
</dbReference>
<dbReference type="Proteomes" id="UP000267251">
    <property type="component" value="Unassembled WGS sequence"/>
</dbReference>
<dbReference type="SUPFAM" id="SSF47203">
    <property type="entry name" value="Acyl-CoA dehydrogenase C-terminal domain-like"/>
    <property type="match status" value="1"/>
</dbReference>
<gene>
    <name evidence="10" type="ORF">BJ684DRAFT_18526</name>
</gene>
<keyword evidence="7" id="KW-0560">Oxidoreductase</keyword>
<dbReference type="InterPro" id="IPR006091">
    <property type="entry name" value="Acyl-CoA_Oxase/DH_mid-dom"/>
</dbReference>
<dbReference type="Pfam" id="PF00173">
    <property type="entry name" value="Cyt-b5"/>
    <property type="match status" value="1"/>
</dbReference>
<evidence type="ECO:0000256" key="3">
    <source>
        <dbReference type="ARBA" id="ARBA00022617"/>
    </source>
</evidence>
<dbReference type="FunFam" id="3.10.120.10:FF:000007">
    <property type="entry name" value="Sulfite oxidase, mitochondrial"/>
    <property type="match status" value="1"/>
</dbReference>
<dbReference type="Pfam" id="PF00441">
    <property type="entry name" value="Acyl-CoA_dh_1"/>
    <property type="match status" value="1"/>
</dbReference>
<proteinExistence type="inferred from homology"/>
<dbReference type="InterPro" id="IPR009075">
    <property type="entry name" value="AcylCo_DH/oxidase_C"/>
</dbReference>